<dbReference type="SUPFAM" id="SSF53850">
    <property type="entry name" value="Periplasmic binding protein-like II"/>
    <property type="match status" value="1"/>
</dbReference>
<feature type="signal peptide" evidence="1">
    <location>
        <begin position="1"/>
        <end position="31"/>
    </location>
</feature>
<keyword evidence="1" id="KW-0732">Signal</keyword>
<dbReference type="EMBL" id="JAQLOI010000003">
    <property type="protein sequence ID" value="MDB1125609.1"/>
    <property type="molecule type" value="Genomic_DNA"/>
</dbReference>
<evidence type="ECO:0000313" key="3">
    <source>
        <dbReference type="Proteomes" id="UP001210678"/>
    </source>
</evidence>
<feature type="chain" id="PRO_5045093022" evidence="1">
    <location>
        <begin position="32"/>
        <end position="254"/>
    </location>
</feature>
<keyword evidence="3" id="KW-1185">Reference proteome</keyword>
<reference evidence="2 3" key="1">
    <citation type="submission" date="2023-01" db="EMBL/GenBank/DDBJ databases">
        <title>Vibrio sp. KJ40-1 sp.nov, isolated from marine algae.</title>
        <authorList>
            <person name="Butt M."/>
            <person name="Kim J.M.J."/>
            <person name="Jeon C.O.C."/>
        </authorList>
    </citation>
    <scope>NUCLEOTIDE SEQUENCE [LARGE SCALE GENOMIC DNA]</scope>
    <source>
        <strain evidence="2 3">KJ40-1</strain>
    </source>
</reference>
<proteinExistence type="predicted"/>
<evidence type="ECO:0000256" key="1">
    <source>
        <dbReference type="SAM" id="SignalP"/>
    </source>
</evidence>
<dbReference type="Proteomes" id="UP001210678">
    <property type="component" value="Unassembled WGS sequence"/>
</dbReference>
<comment type="caution">
    <text evidence="2">The sequence shown here is derived from an EMBL/GenBank/DDBJ whole genome shotgun (WGS) entry which is preliminary data.</text>
</comment>
<protein>
    <submittedName>
        <fullName evidence="2">Transporter substrate-binding domain-containing protein</fullName>
    </submittedName>
</protein>
<dbReference type="RefSeq" id="WP_272139481.1">
    <property type="nucleotide sequence ID" value="NZ_JAQLOI010000003.1"/>
</dbReference>
<organism evidence="2 3">
    <name type="scientific">Vibrio algarum</name>
    <dbReference type="NCBI Taxonomy" id="3020714"/>
    <lineage>
        <taxon>Bacteria</taxon>
        <taxon>Pseudomonadati</taxon>
        <taxon>Pseudomonadota</taxon>
        <taxon>Gammaproteobacteria</taxon>
        <taxon>Vibrionales</taxon>
        <taxon>Vibrionaceae</taxon>
        <taxon>Vibrio</taxon>
    </lineage>
</organism>
<evidence type="ECO:0000313" key="2">
    <source>
        <dbReference type="EMBL" id="MDB1125609.1"/>
    </source>
</evidence>
<name>A0ABT4YX76_9VIBR</name>
<accession>A0ABT4YX76</accession>
<gene>
    <name evidence="2" type="ORF">PGX00_18885</name>
</gene>
<sequence length="254" mass="28808">MRLLTDKKYFSLRFLGLLFSSLLYLSFGASAQTPNTLTFSALATDVKGKTLAIEIQSVLKEAYRKLGIQVEFSNLPTSRGLIYSNSGNTDGQTFSTEEIEDTYKNLIRVNVPITSRNMYLFTKQGNEFEVTGWKSIPTDYVLGYKRGVPFVQLAVEKYGLNGHASKDSQNNFLQLQKDRVKVVLSSKKGFKSVDNTFHLNDIVRLDPPIYTAHLYHYLHSKHADLVPEITRVLQEMKKSGEIDNIRKLAVENVK</sequence>
<dbReference type="Gene3D" id="3.40.190.10">
    <property type="entry name" value="Periplasmic binding protein-like II"/>
    <property type="match status" value="2"/>
</dbReference>